<reference evidence="2 3" key="1">
    <citation type="submission" date="2018-06" db="EMBL/GenBank/DDBJ databases">
        <title>Genomic Encyclopedia of Archaeal and Bacterial Type Strains, Phase II (KMG-II): from individual species to whole genera.</title>
        <authorList>
            <person name="Goeker M."/>
        </authorList>
    </citation>
    <scope>NUCLEOTIDE SEQUENCE [LARGE SCALE GENOMIC DNA]</scope>
    <source>
        <strain evidence="2 3">DSM 27372</strain>
    </source>
</reference>
<feature type="domain" description="N-acetyltransferase" evidence="1">
    <location>
        <begin position="1"/>
        <end position="165"/>
    </location>
</feature>
<dbReference type="GO" id="GO:0016747">
    <property type="term" value="F:acyltransferase activity, transferring groups other than amino-acyl groups"/>
    <property type="evidence" value="ECO:0007669"/>
    <property type="project" value="InterPro"/>
</dbReference>
<dbReference type="SUPFAM" id="SSF55729">
    <property type="entry name" value="Acyl-CoA N-acyltransferases (Nat)"/>
    <property type="match status" value="1"/>
</dbReference>
<evidence type="ECO:0000259" key="1">
    <source>
        <dbReference type="PROSITE" id="PS51186"/>
    </source>
</evidence>
<dbReference type="InterPro" id="IPR000182">
    <property type="entry name" value="GNAT_dom"/>
</dbReference>
<dbReference type="OrthoDB" id="7205533at2"/>
<dbReference type="RefSeq" id="WP_110830977.1">
    <property type="nucleotide sequence ID" value="NZ_QKLU01000004.1"/>
</dbReference>
<keyword evidence="3" id="KW-1185">Reference proteome</keyword>
<sequence length="174" mass="20099">MNNQLIKASLAEVNELQYICRQAYAQNFGHHWNENGLELYLEAEFGTEVLSANLKNDVFEYYFIQVNGTSIGFIQLNHRINLPGEEAVRATELKKIYILPQHKGGGTGSHMIQQVIGMARSKKNTVLFLYVIDQNFNAIAFYEKVGFRFHSKTRVDVPFFKDELRGMHCMYIEI</sequence>
<dbReference type="AlphaFoldDB" id="A0A318UFC7"/>
<evidence type="ECO:0000313" key="3">
    <source>
        <dbReference type="Proteomes" id="UP000248198"/>
    </source>
</evidence>
<comment type="caution">
    <text evidence="2">The sequence shown here is derived from an EMBL/GenBank/DDBJ whole genome shotgun (WGS) entry which is preliminary data.</text>
</comment>
<dbReference type="Gene3D" id="3.40.630.30">
    <property type="match status" value="1"/>
</dbReference>
<dbReference type="InterPro" id="IPR016181">
    <property type="entry name" value="Acyl_CoA_acyltransferase"/>
</dbReference>
<organism evidence="2 3">
    <name type="scientific">Pedobacter nutrimenti</name>
    <dbReference type="NCBI Taxonomy" id="1241337"/>
    <lineage>
        <taxon>Bacteria</taxon>
        <taxon>Pseudomonadati</taxon>
        <taxon>Bacteroidota</taxon>
        <taxon>Sphingobacteriia</taxon>
        <taxon>Sphingobacteriales</taxon>
        <taxon>Sphingobacteriaceae</taxon>
        <taxon>Pedobacter</taxon>
    </lineage>
</organism>
<proteinExistence type="predicted"/>
<name>A0A318UFC7_9SPHI</name>
<accession>A0A318UFC7</accession>
<dbReference type="Proteomes" id="UP000248198">
    <property type="component" value="Unassembled WGS sequence"/>
</dbReference>
<dbReference type="Pfam" id="PF00583">
    <property type="entry name" value="Acetyltransf_1"/>
    <property type="match status" value="1"/>
</dbReference>
<protein>
    <submittedName>
        <fullName evidence="2">Putative acetyltransferase</fullName>
    </submittedName>
</protein>
<gene>
    <name evidence="2" type="ORF">B0O44_104228</name>
</gene>
<evidence type="ECO:0000313" key="2">
    <source>
        <dbReference type="EMBL" id="PYF74057.1"/>
    </source>
</evidence>
<dbReference type="EMBL" id="QKLU01000004">
    <property type="protein sequence ID" value="PYF74057.1"/>
    <property type="molecule type" value="Genomic_DNA"/>
</dbReference>
<dbReference type="PROSITE" id="PS51186">
    <property type="entry name" value="GNAT"/>
    <property type="match status" value="1"/>
</dbReference>
<keyword evidence="2" id="KW-0808">Transferase</keyword>
<dbReference type="CDD" id="cd04301">
    <property type="entry name" value="NAT_SF"/>
    <property type="match status" value="1"/>
</dbReference>